<evidence type="ECO:0000313" key="2">
    <source>
        <dbReference type="EMBL" id="KAG2892061.1"/>
    </source>
</evidence>
<reference evidence="2" key="1">
    <citation type="submission" date="2018-10" db="EMBL/GenBank/DDBJ databases">
        <title>Effector identification in a new, highly contiguous assembly of the strawberry crown rot pathogen Phytophthora cactorum.</title>
        <authorList>
            <person name="Armitage A.D."/>
            <person name="Nellist C.F."/>
            <person name="Bates H."/>
            <person name="Vickerstaff R.J."/>
            <person name="Harrison R.J."/>
        </authorList>
    </citation>
    <scope>NUCLEOTIDE SEQUENCE</scope>
    <source>
        <strain evidence="2">4040</strain>
    </source>
</reference>
<comment type="caution">
    <text evidence="2">The sequence shown here is derived from an EMBL/GenBank/DDBJ whole genome shotgun (WGS) entry which is preliminary data.</text>
</comment>
<dbReference type="EMBL" id="RCMK01001554">
    <property type="protein sequence ID" value="KAG2892065.1"/>
    <property type="molecule type" value="Genomic_DNA"/>
</dbReference>
<organism evidence="2 4">
    <name type="scientific">Phytophthora cactorum</name>
    <dbReference type="NCBI Taxonomy" id="29920"/>
    <lineage>
        <taxon>Eukaryota</taxon>
        <taxon>Sar</taxon>
        <taxon>Stramenopiles</taxon>
        <taxon>Oomycota</taxon>
        <taxon>Peronosporomycetes</taxon>
        <taxon>Peronosporales</taxon>
        <taxon>Peronosporaceae</taxon>
        <taxon>Phytophthora</taxon>
    </lineage>
</organism>
<protein>
    <submittedName>
        <fullName evidence="2">Uncharacterized protein</fullName>
    </submittedName>
</protein>
<accession>A0A8T1AX27</accession>
<dbReference type="Proteomes" id="UP000736787">
    <property type="component" value="Unassembled WGS sequence"/>
</dbReference>
<sequence>MSHASHVSAPVPQASDRSDTSRRHRPRRMFHDDLGGGGFMRIPAPRL</sequence>
<proteinExistence type="predicted"/>
<gene>
    <name evidence="3" type="ORF">PC117_g24093</name>
    <name evidence="2" type="ORF">PC117_g24094</name>
</gene>
<evidence type="ECO:0000313" key="4">
    <source>
        <dbReference type="Proteomes" id="UP000736787"/>
    </source>
</evidence>
<evidence type="ECO:0000313" key="3">
    <source>
        <dbReference type="EMBL" id="KAG2892065.1"/>
    </source>
</evidence>
<name>A0A8T1AX27_9STRA</name>
<dbReference type="AlphaFoldDB" id="A0A8T1AX27"/>
<dbReference type="EMBL" id="RCMK01001554">
    <property type="protein sequence ID" value="KAG2892061.1"/>
    <property type="molecule type" value="Genomic_DNA"/>
</dbReference>
<evidence type="ECO:0000256" key="1">
    <source>
        <dbReference type="SAM" id="MobiDB-lite"/>
    </source>
</evidence>
<feature type="region of interest" description="Disordered" evidence="1">
    <location>
        <begin position="1"/>
        <end position="47"/>
    </location>
</feature>